<evidence type="ECO:0000256" key="1">
    <source>
        <dbReference type="ARBA" id="ARBA00001947"/>
    </source>
</evidence>
<dbReference type="InterPro" id="IPR050821">
    <property type="entry name" value="Cytosolic_carboxypeptidase"/>
</dbReference>
<evidence type="ECO:0000313" key="5">
    <source>
        <dbReference type="EMBL" id="CAE0410323.1"/>
    </source>
</evidence>
<dbReference type="Gene3D" id="3.40.630.10">
    <property type="entry name" value="Zn peptidases"/>
    <property type="match status" value="1"/>
</dbReference>
<feature type="domain" description="Peptidase M14" evidence="4">
    <location>
        <begin position="170"/>
        <end position="447"/>
    </location>
</feature>
<dbReference type="Gene3D" id="2.60.40.3120">
    <property type="match status" value="1"/>
</dbReference>
<accession>A0A7S3L5I7</accession>
<dbReference type="InterPro" id="IPR040626">
    <property type="entry name" value="Pepdidase_M14_N"/>
</dbReference>
<dbReference type="SMART" id="SM00631">
    <property type="entry name" value="Zn_pept"/>
    <property type="match status" value="1"/>
</dbReference>
<dbReference type="Pfam" id="PF00246">
    <property type="entry name" value="Peptidase_M14"/>
    <property type="match status" value="1"/>
</dbReference>
<dbReference type="SUPFAM" id="SSF53187">
    <property type="entry name" value="Zn-dependent exopeptidases"/>
    <property type="match status" value="1"/>
</dbReference>
<dbReference type="PROSITE" id="PS52035">
    <property type="entry name" value="PEPTIDASE_M14"/>
    <property type="match status" value="1"/>
</dbReference>
<dbReference type="PANTHER" id="PTHR12756:SF11">
    <property type="entry name" value="CYTOSOLIC CARBOXYPEPTIDASE 1"/>
    <property type="match status" value="1"/>
</dbReference>
<dbReference type="CDD" id="cd06234">
    <property type="entry name" value="M14_PaCCP-like"/>
    <property type="match status" value="1"/>
</dbReference>
<dbReference type="Pfam" id="PF18027">
    <property type="entry name" value="Pepdidase_M14_N"/>
    <property type="match status" value="1"/>
</dbReference>
<sequence length="474" mass="53261">MLFAAVSSFRFSLSRQSGRSTHNYLLLFPSSRRNFTPTTTRLAASRISISDSFDGGNIQLDDIVQKSETNEFLVKLKIKPDVYTELEQKRHFQSFAFRSTVSDLPLGETAHITYSIENAHETSYAAAWQDSTTCYTSTIHDTDSWKRQTNTQYKDGKLKWEHQHKRNGSVYFTYFPLYTYDQHLALVSKCAGFAQAKSLGQTIDGREMDCIVVGTGKRVAWIIHRQHPGESMAEYFAEGLLTRLLGLDCNGQVDGLVRRLLQDYTFYIVPNMCPDGSVRGHLRTNAAGANLNREWCESLNYPAPTLKNSPEVYHVLQAMKESGVDLCLDVHGDEELPYNFLAGSEESQNWGPRLQALHGAFVAAYCRANPDMQAEFGYPPPTSPGGALPNIGTNAISNLFDCLSVTLEMPFKDCWSNSDPERGWSPSRARKLGASSLDAMAYIQGYLRDEGGDKLWEHLPATDAYICPRDNYRD</sequence>
<feature type="active site" description="Proton donor/acceptor" evidence="3">
    <location>
        <position position="408"/>
    </location>
</feature>
<protein>
    <recommendedName>
        <fullName evidence="4">Peptidase M14 domain-containing protein</fullName>
    </recommendedName>
</protein>
<reference evidence="5" key="1">
    <citation type="submission" date="2021-01" db="EMBL/GenBank/DDBJ databases">
        <authorList>
            <person name="Corre E."/>
            <person name="Pelletier E."/>
            <person name="Niang G."/>
            <person name="Scheremetjew M."/>
            <person name="Finn R."/>
            <person name="Kale V."/>
            <person name="Holt S."/>
            <person name="Cochrane G."/>
            <person name="Meng A."/>
            <person name="Brown T."/>
            <person name="Cohen L."/>
        </authorList>
    </citation>
    <scope>NUCLEOTIDE SEQUENCE</scope>
    <source>
        <strain evidence="5">CCMP127</strain>
    </source>
</reference>
<evidence type="ECO:0000256" key="2">
    <source>
        <dbReference type="ARBA" id="ARBA00005988"/>
    </source>
</evidence>
<name>A0A7S3L5I7_9STRA</name>
<proteinExistence type="inferred from homology"/>
<gene>
    <name evidence="5" type="ORF">ACOF00016_LOCUS7834</name>
</gene>
<dbReference type="GO" id="GO:0008270">
    <property type="term" value="F:zinc ion binding"/>
    <property type="evidence" value="ECO:0007669"/>
    <property type="project" value="InterPro"/>
</dbReference>
<dbReference type="AlphaFoldDB" id="A0A7S3L5I7"/>
<comment type="cofactor">
    <cofactor evidence="1">
        <name>Zn(2+)</name>
        <dbReference type="ChEBI" id="CHEBI:29105"/>
    </cofactor>
</comment>
<dbReference type="GO" id="GO:0006508">
    <property type="term" value="P:proteolysis"/>
    <property type="evidence" value="ECO:0007669"/>
    <property type="project" value="InterPro"/>
</dbReference>
<evidence type="ECO:0000256" key="3">
    <source>
        <dbReference type="PROSITE-ProRule" id="PRU01379"/>
    </source>
</evidence>
<dbReference type="PANTHER" id="PTHR12756">
    <property type="entry name" value="CYTOSOLIC CARBOXYPEPTIDASE"/>
    <property type="match status" value="1"/>
</dbReference>
<comment type="similarity">
    <text evidence="2 3">Belongs to the peptidase M14 family.</text>
</comment>
<dbReference type="EMBL" id="HBIM01009255">
    <property type="protein sequence ID" value="CAE0410323.1"/>
    <property type="molecule type" value="Transcribed_RNA"/>
</dbReference>
<evidence type="ECO:0000259" key="4">
    <source>
        <dbReference type="PROSITE" id="PS52035"/>
    </source>
</evidence>
<organism evidence="5">
    <name type="scientific">Amphora coffeiformis</name>
    <dbReference type="NCBI Taxonomy" id="265554"/>
    <lineage>
        <taxon>Eukaryota</taxon>
        <taxon>Sar</taxon>
        <taxon>Stramenopiles</taxon>
        <taxon>Ochrophyta</taxon>
        <taxon>Bacillariophyta</taxon>
        <taxon>Bacillariophyceae</taxon>
        <taxon>Bacillariophycidae</taxon>
        <taxon>Thalassiophysales</taxon>
        <taxon>Catenulaceae</taxon>
        <taxon>Amphora</taxon>
    </lineage>
</organism>
<dbReference type="GO" id="GO:0004181">
    <property type="term" value="F:metallocarboxypeptidase activity"/>
    <property type="evidence" value="ECO:0007669"/>
    <property type="project" value="InterPro"/>
</dbReference>
<dbReference type="InterPro" id="IPR000834">
    <property type="entry name" value="Peptidase_M14"/>
</dbReference>